<comment type="subunit">
    <text evidence="4">Homotrimer.</text>
</comment>
<feature type="binding site" evidence="11">
    <location>
        <begin position="105"/>
        <end position="107"/>
    </location>
    <ligand>
        <name>2,4-dihydroxypteridine</name>
        <dbReference type="ChEBI" id="CHEBI:16489"/>
        <label>2</label>
        <note>ligand shared between two trimeric partners</note>
    </ligand>
</feature>
<keyword evidence="9" id="KW-0677">Repeat</keyword>
<feature type="binding site" evidence="11">
    <location>
        <begin position="66"/>
        <end position="68"/>
    </location>
    <ligand>
        <name>2,4-dihydroxypteridine</name>
        <dbReference type="ChEBI" id="CHEBI:16489"/>
        <label>2</label>
        <note>ligand shared between two trimeric partners</note>
    </ligand>
</feature>
<comment type="pathway">
    <text evidence="3">Cofactor biosynthesis; riboflavin biosynthesis; riboflavin from 2-hydroxy-3-oxobutyl phosphate and 5-amino-6-(D-ribitylamino)uracil: step 2/2.</text>
</comment>
<dbReference type="InterPro" id="IPR017938">
    <property type="entry name" value="Riboflavin_synthase-like_b-brl"/>
</dbReference>
<organism evidence="14 15">
    <name type="scientific">Pseudochrobactrum asaccharolyticum</name>
    <dbReference type="NCBI Taxonomy" id="354351"/>
    <lineage>
        <taxon>Bacteria</taxon>
        <taxon>Pseudomonadati</taxon>
        <taxon>Pseudomonadota</taxon>
        <taxon>Alphaproteobacteria</taxon>
        <taxon>Hyphomicrobiales</taxon>
        <taxon>Brucellaceae</taxon>
        <taxon>Pseudochrobactrum</taxon>
    </lineage>
</organism>
<feature type="repeat" description="Lumazine-binding" evidence="12">
    <location>
        <begin position="102"/>
        <end position="198"/>
    </location>
</feature>
<comment type="caution">
    <text evidence="14">The sequence shown here is derived from an EMBL/GenBank/DDBJ whole genome shotgun (WGS) entry which is preliminary data.</text>
</comment>
<dbReference type="Pfam" id="PF00677">
    <property type="entry name" value="Lum_binding"/>
    <property type="match status" value="2"/>
</dbReference>
<evidence type="ECO:0000256" key="1">
    <source>
        <dbReference type="ARBA" id="ARBA00000968"/>
    </source>
</evidence>
<dbReference type="RefSeq" id="WP_113942817.1">
    <property type="nucleotide sequence ID" value="NZ_JBHEEG010000003.1"/>
</dbReference>
<dbReference type="PANTHER" id="PTHR21098:SF12">
    <property type="entry name" value="RIBOFLAVIN SYNTHASE"/>
    <property type="match status" value="1"/>
</dbReference>
<dbReference type="Gene3D" id="2.40.30.20">
    <property type="match status" value="2"/>
</dbReference>
<evidence type="ECO:0000256" key="12">
    <source>
        <dbReference type="PROSITE-ProRule" id="PRU00524"/>
    </source>
</evidence>
<dbReference type="InterPro" id="IPR026017">
    <property type="entry name" value="Lumazine-bd_dom"/>
</dbReference>
<dbReference type="GO" id="GO:0009231">
    <property type="term" value="P:riboflavin biosynthetic process"/>
    <property type="evidence" value="ECO:0007669"/>
    <property type="project" value="UniProtKB-KW"/>
</dbReference>
<evidence type="ECO:0000256" key="7">
    <source>
        <dbReference type="ARBA" id="ARBA00022619"/>
    </source>
</evidence>
<reference evidence="14 15" key="1">
    <citation type="submission" date="2018-06" db="EMBL/GenBank/DDBJ databases">
        <title>Genomic Encyclopedia of Type Strains, Phase IV (KMG-IV): sequencing the most valuable type-strain genomes for metagenomic binning, comparative biology and taxonomic classification.</title>
        <authorList>
            <person name="Goeker M."/>
        </authorList>
    </citation>
    <scope>NUCLEOTIDE SEQUENCE [LARGE SCALE GENOMIC DNA]</scope>
    <source>
        <strain evidence="14 15">DSM 25619</strain>
    </source>
</reference>
<dbReference type="InterPro" id="IPR001783">
    <property type="entry name" value="Lumazine-bd"/>
</dbReference>
<dbReference type="PIRSF" id="PIRSF000498">
    <property type="entry name" value="Riboflavin_syn_A"/>
    <property type="match status" value="1"/>
</dbReference>
<dbReference type="NCBIfam" id="NF006767">
    <property type="entry name" value="PRK09289.1"/>
    <property type="match status" value="1"/>
</dbReference>
<keyword evidence="7" id="KW-0686">Riboflavin biosynthesis</keyword>
<keyword evidence="8" id="KW-0808">Transferase</keyword>
<gene>
    <name evidence="14" type="ORF">DFR47_101511</name>
</gene>
<dbReference type="GO" id="GO:0004746">
    <property type="term" value="F:riboflavin synthase activity"/>
    <property type="evidence" value="ECO:0007669"/>
    <property type="project" value="UniProtKB-UniRule"/>
</dbReference>
<keyword evidence="15" id="KW-1185">Reference proteome</keyword>
<dbReference type="Proteomes" id="UP000252893">
    <property type="component" value="Unassembled WGS sequence"/>
</dbReference>
<evidence type="ECO:0000256" key="9">
    <source>
        <dbReference type="ARBA" id="ARBA00022737"/>
    </source>
</evidence>
<proteinExistence type="predicted"/>
<evidence type="ECO:0000313" key="15">
    <source>
        <dbReference type="Proteomes" id="UP000252893"/>
    </source>
</evidence>
<feature type="domain" description="Lumazine-binding" evidence="13">
    <location>
        <begin position="102"/>
        <end position="198"/>
    </location>
</feature>
<evidence type="ECO:0000256" key="6">
    <source>
        <dbReference type="ARBA" id="ARBA00013950"/>
    </source>
</evidence>
<dbReference type="OrthoDB" id="9788537at2"/>
<evidence type="ECO:0000256" key="2">
    <source>
        <dbReference type="ARBA" id="ARBA00002803"/>
    </source>
</evidence>
<comment type="catalytic activity">
    <reaction evidence="1">
        <text>2 6,7-dimethyl-8-(1-D-ribityl)lumazine + H(+) = 5-amino-6-(D-ribitylamino)uracil + riboflavin</text>
        <dbReference type="Rhea" id="RHEA:20772"/>
        <dbReference type="ChEBI" id="CHEBI:15378"/>
        <dbReference type="ChEBI" id="CHEBI:15934"/>
        <dbReference type="ChEBI" id="CHEBI:57986"/>
        <dbReference type="ChEBI" id="CHEBI:58201"/>
        <dbReference type="EC" id="2.5.1.9"/>
    </reaction>
</comment>
<feature type="binding site" evidence="11">
    <location>
        <begin position="163"/>
        <end position="168"/>
    </location>
    <ligand>
        <name>2,4-dihydroxypteridine</name>
        <dbReference type="ChEBI" id="CHEBI:16489"/>
        <label>1</label>
    </ligand>
</feature>
<sequence length="202" mass="22083">MFTGIVTDIGEVSDVKVLDEGVLLRIDTAYDPKTIEIGASIACSGVCLTVTRLPDIESNARWFEVEAWEEALRLTTISEWKSGRKINLERSLKLGDEMGGHLVSGHVDAMAEIINIEAEGEAVRFTIRAPENLAPFIAQKGSVALDGTSLTVNGVNGNEFDVLLIRHSLEVTTWGSRQVGDKINIEIDQLARYAARLAQFKA</sequence>
<evidence type="ECO:0000256" key="11">
    <source>
        <dbReference type="PIRSR" id="PIRSR000498-1"/>
    </source>
</evidence>
<evidence type="ECO:0000256" key="5">
    <source>
        <dbReference type="ARBA" id="ARBA00012827"/>
    </source>
</evidence>
<dbReference type="FunFam" id="2.40.30.20:FF:000004">
    <property type="entry name" value="Riboflavin synthase, alpha subunit"/>
    <property type="match status" value="1"/>
</dbReference>
<protein>
    <recommendedName>
        <fullName evidence="6 10">Riboflavin synthase</fullName>
        <ecNumber evidence="5 10">2.5.1.9</ecNumber>
    </recommendedName>
</protein>
<dbReference type="InterPro" id="IPR023366">
    <property type="entry name" value="ATP_synth_asu-like_sf"/>
</dbReference>
<evidence type="ECO:0000256" key="8">
    <source>
        <dbReference type="ARBA" id="ARBA00022679"/>
    </source>
</evidence>
<evidence type="ECO:0000259" key="13">
    <source>
        <dbReference type="PROSITE" id="PS51177"/>
    </source>
</evidence>
<dbReference type="CDD" id="cd00402">
    <property type="entry name" value="Riboflavin_synthase_like"/>
    <property type="match status" value="1"/>
</dbReference>
<dbReference type="EC" id="2.5.1.9" evidence="5 10"/>
<dbReference type="NCBIfam" id="TIGR00187">
    <property type="entry name" value="ribE"/>
    <property type="match status" value="1"/>
</dbReference>
<dbReference type="SUPFAM" id="SSF63380">
    <property type="entry name" value="Riboflavin synthase domain-like"/>
    <property type="match status" value="2"/>
</dbReference>
<accession>A0A366EBV3</accession>
<dbReference type="PROSITE" id="PS51177">
    <property type="entry name" value="LUMAZINE_BIND"/>
    <property type="match status" value="2"/>
</dbReference>
<comment type="function">
    <text evidence="2">Catalyzes the dismutation of two molecules of 6,7-dimethyl-8-ribityllumazine, resulting in the formation of riboflavin and 5-amino-6-(D-ribitylamino)uracil.</text>
</comment>
<evidence type="ECO:0000256" key="3">
    <source>
        <dbReference type="ARBA" id="ARBA00004887"/>
    </source>
</evidence>
<name>A0A366EBV3_9HYPH</name>
<dbReference type="EMBL" id="QNRH01000001">
    <property type="protein sequence ID" value="RBO98908.1"/>
    <property type="molecule type" value="Genomic_DNA"/>
</dbReference>
<feature type="repeat" description="Lumazine-binding" evidence="12">
    <location>
        <begin position="1"/>
        <end position="101"/>
    </location>
</feature>
<dbReference type="NCBIfam" id="NF009566">
    <property type="entry name" value="PRK13020.1"/>
    <property type="match status" value="1"/>
</dbReference>
<dbReference type="PANTHER" id="PTHR21098">
    <property type="entry name" value="RIBOFLAVIN SYNTHASE ALPHA CHAIN"/>
    <property type="match status" value="1"/>
</dbReference>
<feature type="domain" description="Lumazine-binding" evidence="13">
    <location>
        <begin position="1"/>
        <end position="101"/>
    </location>
</feature>
<evidence type="ECO:0000256" key="4">
    <source>
        <dbReference type="ARBA" id="ARBA00011233"/>
    </source>
</evidence>
<evidence type="ECO:0000313" key="14">
    <source>
        <dbReference type="EMBL" id="RBO98908.1"/>
    </source>
</evidence>
<feature type="binding site" evidence="11">
    <location>
        <begin position="47"/>
        <end position="49"/>
    </location>
    <ligand>
        <name>2,4-dihydroxypteridine</name>
        <dbReference type="ChEBI" id="CHEBI:16489"/>
        <label>2</label>
        <note>ligand shared between two trimeric partners</note>
    </ligand>
</feature>
<feature type="binding site" evidence="11">
    <location>
        <begin position="149"/>
        <end position="151"/>
    </location>
    <ligand>
        <name>2,4-dihydroxypteridine</name>
        <dbReference type="ChEBI" id="CHEBI:16489"/>
        <label>1</label>
    </ligand>
</feature>
<feature type="binding site" evidence="11">
    <location>
        <begin position="4"/>
        <end position="6"/>
    </location>
    <ligand>
        <name>2,4-dihydroxypteridine</name>
        <dbReference type="ChEBI" id="CHEBI:16489"/>
        <label>1</label>
    </ligand>
</feature>
<feature type="binding site" description="in other chain" evidence="11">
    <location>
        <position position="140"/>
    </location>
    <ligand>
        <name>2,4-dihydroxypteridine</name>
        <dbReference type="ChEBI" id="CHEBI:16489"/>
        <label>2</label>
        <note>ligand shared between two trimeric partners</note>
    </ligand>
</feature>
<dbReference type="AlphaFoldDB" id="A0A366EBV3"/>
<dbReference type="FunFam" id="2.40.30.20:FF:000003">
    <property type="entry name" value="Riboflavin synthase, alpha subunit"/>
    <property type="match status" value="1"/>
</dbReference>
<evidence type="ECO:0000256" key="10">
    <source>
        <dbReference type="NCBIfam" id="TIGR00187"/>
    </source>
</evidence>